<dbReference type="EMBL" id="JADNYM010000034">
    <property type="protein sequence ID" value="MBG0741619.1"/>
    <property type="molecule type" value="Genomic_DNA"/>
</dbReference>
<name>A0A931CUG2_9MICC</name>
<comment type="caution">
    <text evidence="2">The sequence shown here is derived from an EMBL/GenBank/DDBJ whole genome shotgun (WGS) entry which is preliminary data.</text>
</comment>
<evidence type="ECO:0000256" key="1">
    <source>
        <dbReference type="SAM" id="MobiDB-lite"/>
    </source>
</evidence>
<gene>
    <name evidence="2" type="ORF">IV500_19870</name>
</gene>
<organism evidence="2 3">
    <name type="scientific">Arthrobacter terrae</name>
    <dbReference type="NCBI Taxonomy" id="2935737"/>
    <lineage>
        <taxon>Bacteria</taxon>
        <taxon>Bacillati</taxon>
        <taxon>Actinomycetota</taxon>
        <taxon>Actinomycetes</taxon>
        <taxon>Micrococcales</taxon>
        <taxon>Micrococcaceae</taxon>
        <taxon>Arthrobacter</taxon>
    </lineage>
</organism>
<accession>A0A931CUG2</accession>
<feature type="region of interest" description="Disordered" evidence="1">
    <location>
        <begin position="15"/>
        <end position="46"/>
    </location>
</feature>
<proteinExistence type="predicted"/>
<evidence type="ECO:0000313" key="2">
    <source>
        <dbReference type="EMBL" id="MBG0741619.1"/>
    </source>
</evidence>
<dbReference type="AlphaFoldDB" id="A0A931CUG2"/>
<dbReference type="Proteomes" id="UP000655366">
    <property type="component" value="Unassembled WGS sequence"/>
</dbReference>
<sequence length="46" mass="4689">MLVAAATLDGGAIRALHGRGTDDDGNLPGEQQVPDGLLQPLYAPGF</sequence>
<evidence type="ECO:0000313" key="3">
    <source>
        <dbReference type="Proteomes" id="UP000655366"/>
    </source>
</evidence>
<keyword evidence="3" id="KW-1185">Reference proteome</keyword>
<dbReference type="RefSeq" id="WP_196398545.1">
    <property type="nucleotide sequence ID" value="NZ_JADNYM010000034.1"/>
</dbReference>
<reference evidence="2 3" key="1">
    <citation type="submission" date="2020-11" db="EMBL/GenBank/DDBJ databases">
        <title>Arthrobacter antarcticus sp. nov., isolated from Antarctic Soil.</title>
        <authorList>
            <person name="Li J."/>
        </authorList>
    </citation>
    <scope>NUCLEOTIDE SEQUENCE [LARGE SCALE GENOMIC DNA]</scope>
    <source>
        <strain evidence="2 3">Z1-20</strain>
    </source>
</reference>
<protein>
    <submittedName>
        <fullName evidence="2">Uncharacterized protein</fullName>
    </submittedName>
</protein>